<organism evidence="2 3">
    <name type="scientific">Alkalihalobacillus trypoxylicola</name>
    <dbReference type="NCBI Taxonomy" id="519424"/>
    <lineage>
        <taxon>Bacteria</taxon>
        <taxon>Bacillati</taxon>
        <taxon>Bacillota</taxon>
        <taxon>Bacilli</taxon>
        <taxon>Bacillales</taxon>
        <taxon>Bacillaceae</taxon>
        <taxon>Alkalihalobacillus</taxon>
    </lineage>
</organism>
<reference evidence="2" key="1">
    <citation type="submission" date="2016-02" db="EMBL/GenBank/DDBJ databases">
        <title>Genome sequence of Bacillus trypoxylicola KCTC 13244(T).</title>
        <authorList>
            <person name="Jeong H."/>
            <person name="Park S.-H."/>
            <person name="Choi S.-K."/>
        </authorList>
    </citation>
    <scope>NUCLEOTIDE SEQUENCE [LARGE SCALE GENOMIC DNA]</scope>
    <source>
        <strain evidence="2">KCTC 13244</strain>
    </source>
</reference>
<dbReference type="Proteomes" id="UP000075806">
    <property type="component" value="Unassembled WGS sequence"/>
</dbReference>
<feature type="transmembrane region" description="Helical" evidence="1">
    <location>
        <begin position="421"/>
        <end position="440"/>
    </location>
</feature>
<feature type="transmembrane region" description="Helical" evidence="1">
    <location>
        <begin position="292"/>
        <end position="314"/>
    </location>
</feature>
<evidence type="ECO:0000313" key="2">
    <source>
        <dbReference type="EMBL" id="KYG30873.1"/>
    </source>
</evidence>
<evidence type="ECO:0000256" key="1">
    <source>
        <dbReference type="SAM" id="Phobius"/>
    </source>
</evidence>
<keyword evidence="1" id="KW-1133">Transmembrane helix</keyword>
<feature type="transmembrane region" description="Helical" evidence="1">
    <location>
        <begin position="446"/>
        <end position="462"/>
    </location>
</feature>
<evidence type="ECO:0000313" key="3">
    <source>
        <dbReference type="Proteomes" id="UP000075806"/>
    </source>
</evidence>
<feature type="transmembrane region" description="Helical" evidence="1">
    <location>
        <begin position="95"/>
        <end position="115"/>
    </location>
</feature>
<feature type="transmembrane region" description="Helical" evidence="1">
    <location>
        <begin position="222"/>
        <end position="238"/>
    </location>
</feature>
<sequence length="478" mass="55133">MKQLSPNKVDVFKKKSSFPIWSNQLSNSLIYWAMAIFFLLAPFSVSSLYQKITPLPSSVLITCACLIILGITFIQTMEKENKVIDTLSIPKELKFFLYGLYIPMGLSIVAAAYNVSIVTSNEYLSYVLNSMPTRTLNLFLFLGIIIFFMKQLHLFSEQQLKKILHFYIVAIVILCLVGIWQFLHFLIGYPFIPLSSRAYVHSVDQDVLFNFRLTSLTDEPSFLVPFLVDGIILSYFLIQNKRKYILYMVLPALFVLIFSFSVSGYANLLLLLLFVLFLFVLTVMDRKDKKRILLFSSIGLAAGIILLTVTWPLWNGLLQPILGRFDTLFDIEKHSRLFMLVMPFVWLFDYSLVNGLFGFGPGSYEFLANTKFLYHQGPLSATSNNVFVDLFFEHGVVGGGVFLAVFLYIFWYFFKKRKQDPYYLCGLLLWFQLGITSLYRSDFASPRFWVLVICVFVFAELAKRRMRTRDSEKVISIG</sequence>
<dbReference type="InterPro" id="IPR051533">
    <property type="entry name" value="WaaL-like"/>
</dbReference>
<keyword evidence="1" id="KW-0812">Transmembrane</keyword>
<keyword evidence="1" id="KW-0472">Membrane</keyword>
<proteinExistence type="predicted"/>
<protein>
    <submittedName>
        <fullName evidence="2">Uncharacterized protein</fullName>
    </submittedName>
</protein>
<feature type="transmembrane region" description="Helical" evidence="1">
    <location>
        <begin position="55"/>
        <end position="74"/>
    </location>
</feature>
<comment type="caution">
    <text evidence="2">The sequence shown here is derived from an EMBL/GenBank/DDBJ whole genome shotgun (WGS) entry which is preliminary data.</text>
</comment>
<feature type="transmembrane region" description="Helical" evidence="1">
    <location>
        <begin position="268"/>
        <end position="285"/>
    </location>
</feature>
<dbReference type="OrthoDB" id="2806172at2"/>
<feature type="transmembrane region" description="Helical" evidence="1">
    <location>
        <begin position="135"/>
        <end position="152"/>
    </location>
</feature>
<dbReference type="STRING" id="519424.AZF04_18685"/>
<feature type="transmembrane region" description="Helical" evidence="1">
    <location>
        <begin position="395"/>
        <end position="414"/>
    </location>
</feature>
<accession>A0A161PDG0</accession>
<feature type="transmembrane region" description="Helical" evidence="1">
    <location>
        <begin position="164"/>
        <end position="187"/>
    </location>
</feature>
<dbReference type="EMBL" id="LTAO01000014">
    <property type="protein sequence ID" value="KYG30873.1"/>
    <property type="molecule type" value="Genomic_DNA"/>
</dbReference>
<feature type="transmembrane region" description="Helical" evidence="1">
    <location>
        <begin position="29"/>
        <end position="49"/>
    </location>
</feature>
<name>A0A161PDG0_9BACI</name>
<keyword evidence="3" id="KW-1185">Reference proteome</keyword>
<feature type="transmembrane region" description="Helical" evidence="1">
    <location>
        <begin position="245"/>
        <end position="262"/>
    </location>
</feature>
<dbReference type="RefSeq" id="WP_061948798.1">
    <property type="nucleotide sequence ID" value="NZ_LTAO01000014.1"/>
</dbReference>
<dbReference type="PANTHER" id="PTHR37422:SF13">
    <property type="entry name" value="LIPOPOLYSACCHARIDE BIOSYNTHESIS PROTEIN PA4999-RELATED"/>
    <property type="match status" value="1"/>
</dbReference>
<gene>
    <name evidence="2" type="ORF">AZF04_18685</name>
</gene>
<dbReference type="AlphaFoldDB" id="A0A161PDG0"/>
<dbReference type="PANTHER" id="PTHR37422">
    <property type="entry name" value="TEICHURONIC ACID BIOSYNTHESIS PROTEIN TUAE"/>
    <property type="match status" value="1"/>
</dbReference>